<organism evidence="3 4">
    <name type="scientific">Zalerion maritima</name>
    <dbReference type="NCBI Taxonomy" id="339359"/>
    <lineage>
        <taxon>Eukaryota</taxon>
        <taxon>Fungi</taxon>
        <taxon>Dikarya</taxon>
        <taxon>Ascomycota</taxon>
        <taxon>Pezizomycotina</taxon>
        <taxon>Sordariomycetes</taxon>
        <taxon>Lulworthiomycetidae</taxon>
        <taxon>Lulworthiales</taxon>
        <taxon>Lulworthiaceae</taxon>
        <taxon>Zalerion</taxon>
    </lineage>
</organism>
<proteinExistence type="predicted"/>
<reference evidence="3" key="1">
    <citation type="submission" date="2022-07" db="EMBL/GenBank/DDBJ databases">
        <title>Draft genome sequence of Zalerion maritima ATCC 34329, a (micro)plastics degrading marine fungus.</title>
        <authorList>
            <person name="Paco A."/>
            <person name="Goncalves M.F.M."/>
            <person name="Rocha-Santos T.A.P."/>
            <person name="Alves A."/>
        </authorList>
    </citation>
    <scope>NUCLEOTIDE SEQUENCE</scope>
    <source>
        <strain evidence="3">ATCC 34329</strain>
    </source>
</reference>
<evidence type="ECO:0000259" key="2">
    <source>
        <dbReference type="Pfam" id="PF07859"/>
    </source>
</evidence>
<feature type="domain" description="Alpha/beta hydrolase fold-3" evidence="2">
    <location>
        <begin position="82"/>
        <end position="293"/>
    </location>
</feature>
<dbReference type="PANTHER" id="PTHR48081:SF8">
    <property type="entry name" value="ALPHA_BETA HYDROLASE FOLD-3 DOMAIN-CONTAINING PROTEIN-RELATED"/>
    <property type="match status" value="1"/>
</dbReference>
<dbReference type="PANTHER" id="PTHR48081">
    <property type="entry name" value="AB HYDROLASE SUPERFAMILY PROTEIN C4A8.06C"/>
    <property type="match status" value="1"/>
</dbReference>
<dbReference type="InterPro" id="IPR050300">
    <property type="entry name" value="GDXG_lipolytic_enzyme"/>
</dbReference>
<keyword evidence="4" id="KW-1185">Reference proteome</keyword>
<protein>
    <recommendedName>
        <fullName evidence="2">Alpha/beta hydrolase fold-3 domain-containing protein</fullName>
    </recommendedName>
</protein>
<dbReference type="Pfam" id="PF07859">
    <property type="entry name" value="Abhydrolase_3"/>
    <property type="match status" value="1"/>
</dbReference>
<comment type="caution">
    <text evidence="3">The sequence shown here is derived from an EMBL/GenBank/DDBJ whole genome shotgun (WGS) entry which is preliminary data.</text>
</comment>
<dbReference type="InterPro" id="IPR013094">
    <property type="entry name" value="AB_hydrolase_3"/>
</dbReference>
<dbReference type="AlphaFoldDB" id="A0AAD5RYD1"/>
<dbReference type="InterPro" id="IPR029058">
    <property type="entry name" value="AB_hydrolase_fold"/>
</dbReference>
<evidence type="ECO:0000313" key="4">
    <source>
        <dbReference type="Proteomes" id="UP001201980"/>
    </source>
</evidence>
<dbReference type="SUPFAM" id="SSF53474">
    <property type="entry name" value="alpha/beta-Hydrolases"/>
    <property type="match status" value="1"/>
</dbReference>
<dbReference type="Gene3D" id="3.40.50.1820">
    <property type="entry name" value="alpha/beta hydrolase"/>
    <property type="match status" value="1"/>
</dbReference>
<keyword evidence="1" id="KW-0378">Hydrolase</keyword>
<dbReference type="EMBL" id="JAKWBI020000005">
    <property type="protein sequence ID" value="KAJ2907016.1"/>
    <property type="molecule type" value="Genomic_DNA"/>
</dbReference>
<dbReference type="Proteomes" id="UP001201980">
    <property type="component" value="Unassembled WGS sequence"/>
</dbReference>
<evidence type="ECO:0000256" key="1">
    <source>
        <dbReference type="ARBA" id="ARBA00022801"/>
    </source>
</evidence>
<accession>A0AAD5RYD1</accession>
<name>A0AAD5RYD1_9PEZI</name>
<evidence type="ECO:0000313" key="3">
    <source>
        <dbReference type="EMBL" id="KAJ2907016.1"/>
    </source>
</evidence>
<sequence>MSGWKKGESLKAGRQLLRFIREQQNVIKPHPSKCPWIEVPSEIVVPDWGAVATVEGLQPFVPLQIKVHKPRKIPKGGCPGMVAFSGGGYVLRDFDMAADLCHRWTALGGIAIDIGYRVAPEHPFPVPVQDCFEGLKWVARNYQDLGLDPETGFVVAGESVGADFALVASHLYIQEGCIPAITGIYASAPWGVSKETVPEQYKDRFFSFEQCAKVPGPLDIECYEYSVDYYKPDPKSPLAYPVAFPDHSYLPRTYFQVCGLDLTRDCGLILEQVLKDAGVETKLDIYPGLTHQVWVTYGREAWARKGIRDSSAGLEWLLKKGESQ</sequence>
<dbReference type="GO" id="GO:0016787">
    <property type="term" value="F:hydrolase activity"/>
    <property type="evidence" value="ECO:0007669"/>
    <property type="project" value="UniProtKB-KW"/>
</dbReference>
<gene>
    <name evidence="3" type="ORF">MKZ38_008584</name>
</gene>